<keyword evidence="7" id="KW-1185">Reference proteome</keyword>
<reference evidence="6" key="2">
    <citation type="submission" date="2023-06" db="EMBL/GenBank/DDBJ databases">
        <authorList>
            <consortium name="Lawrence Berkeley National Laboratory"/>
            <person name="Haridas S."/>
            <person name="Hensen N."/>
            <person name="Bonometti L."/>
            <person name="Westerberg I."/>
            <person name="Brannstrom I.O."/>
            <person name="Guillou S."/>
            <person name="Cros-Aarteil S."/>
            <person name="Calhoun S."/>
            <person name="Kuo A."/>
            <person name="Mondo S."/>
            <person name="Pangilinan J."/>
            <person name="Riley R."/>
            <person name="Labutti K."/>
            <person name="Andreopoulos B."/>
            <person name="Lipzen A."/>
            <person name="Chen C."/>
            <person name="Yanf M."/>
            <person name="Daum C."/>
            <person name="Ng V."/>
            <person name="Clum A."/>
            <person name="Steindorff A."/>
            <person name="Ohm R."/>
            <person name="Martin F."/>
            <person name="Silar P."/>
            <person name="Natvig D."/>
            <person name="Lalanne C."/>
            <person name="Gautier V."/>
            <person name="Ament-Velasquez S.L."/>
            <person name="Kruys A."/>
            <person name="Hutchinson M.I."/>
            <person name="Powell A.J."/>
            <person name="Barry K."/>
            <person name="Miller A.N."/>
            <person name="Grigoriev I.V."/>
            <person name="Debuchy R."/>
            <person name="Gladieux P."/>
            <person name="Thoren M.H."/>
            <person name="Johannesson H."/>
        </authorList>
    </citation>
    <scope>NUCLEOTIDE SEQUENCE</scope>
    <source>
        <strain evidence="6">CBS 955.72</strain>
    </source>
</reference>
<keyword evidence="1" id="KW-0489">Methyltransferase</keyword>
<proteinExistence type="predicted"/>
<evidence type="ECO:0000259" key="5">
    <source>
        <dbReference type="Pfam" id="PF08100"/>
    </source>
</evidence>
<evidence type="ECO:0000313" key="7">
    <source>
        <dbReference type="Proteomes" id="UP001275084"/>
    </source>
</evidence>
<dbReference type="InterPro" id="IPR029063">
    <property type="entry name" value="SAM-dependent_MTases_sf"/>
</dbReference>
<dbReference type="EMBL" id="JAUIQD010000005">
    <property type="protein sequence ID" value="KAK3349706.1"/>
    <property type="molecule type" value="Genomic_DNA"/>
</dbReference>
<feature type="domain" description="O-methyltransferase C-terminal" evidence="4">
    <location>
        <begin position="231"/>
        <end position="409"/>
    </location>
</feature>
<feature type="domain" description="O-methyltransferase dimerisation" evidence="5">
    <location>
        <begin position="92"/>
        <end position="158"/>
    </location>
</feature>
<dbReference type="InterPro" id="IPR001077">
    <property type="entry name" value="COMT_C"/>
</dbReference>
<dbReference type="GO" id="GO:0032259">
    <property type="term" value="P:methylation"/>
    <property type="evidence" value="ECO:0007669"/>
    <property type="project" value="UniProtKB-KW"/>
</dbReference>
<evidence type="ECO:0000256" key="1">
    <source>
        <dbReference type="ARBA" id="ARBA00022603"/>
    </source>
</evidence>
<dbReference type="InterPro" id="IPR036388">
    <property type="entry name" value="WH-like_DNA-bd_sf"/>
</dbReference>
<sequence length="433" mass="47445">MSTATPTPSLVSLAQGILTDATALQEELDKQQLPQPNFAADGRRNYHDIIFNAPASDARSKLIDSARMMLRLAMGPAEILHSTVMTERTGVMVLRAIWELNLAEAVPLDGDISIDALAAAAGVHPIPLQRLIRFAYTMYIFQEPVGKPDYVAHTSVSAAIPAFSPYLWLQLSATTKTHSASFHFADAMKNWPKSPLELSDPQGRDFWAILQQDEPDGKGMDRFSAAMNTYMKNMHGPSNAHFTNGFDWAALGTGVVVDIGGGNGHNAVGIAKSFPQLEFIVQDLPKNEGPASELLGEAGVEPEGRVRFQPHDFFNPQPGLQPPPKAYMLSRVLHDWTDEDCVRILAPLLPGLRQGVRLLVVERVLPDRPGEVSLRQEAVLRTLDLLMFTFFGGGCERSRGQWELLFAKADGDLKVKSIGVLPESELSILEVGF</sequence>
<keyword evidence="2" id="KW-0808">Transferase</keyword>
<dbReference type="GO" id="GO:0008171">
    <property type="term" value="F:O-methyltransferase activity"/>
    <property type="evidence" value="ECO:0007669"/>
    <property type="project" value="InterPro"/>
</dbReference>
<dbReference type="Gene3D" id="3.40.50.150">
    <property type="entry name" value="Vaccinia Virus protein VP39"/>
    <property type="match status" value="1"/>
</dbReference>
<dbReference type="SUPFAM" id="SSF46785">
    <property type="entry name" value="Winged helix' DNA-binding domain"/>
    <property type="match status" value="1"/>
</dbReference>
<dbReference type="SUPFAM" id="SSF53335">
    <property type="entry name" value="S-adenosyl-L-methionine-dependent methyltransferases"/>
    <property type="match status" value="1"/>
</dbReference>
<dbReference type="Pfam" id="PF08100">
    <property type="entry name" value="Dimerisation"/>
    <property type="match status" value="1"/>
</dbReference>
<dbReference type="PANTHER" id="PTHR43712">
    <property type="entry name" value="PUTATIVE (AFU_ORTHOLOGUE AFUA_4G14580)-RELATED"/>
    <property type="match status" value="1"/>
</dbReference>
<dbReference type="PANTHER" id="PTHR43712:SF5">
    <property type="entry name" value="O-METHYLTRANSFERASE ASQN-RELATED"/>
    <property type="match status" value="1"/>
</dbReference>
<reference evidence="6" key="1">
    <citation type="journal article" date="2023" name="Mol. Phylogenet. Evol.">
        <title>Genome-scale phylogeny and comparative genomics of the fungal order Sordariales.</title>
        <authorList>
            <person name="Hensen N."/>
            <person name="Bonometti L."/>
            <person name="Westerberg I."/>
            <person name="Brannstrom I.O."/>
            <person name="Guillou S."/>
            <person name="Cros-Aarteil S."/>
            <person name="Calhoun S."/>
            <person name="Haridas S."/>
            <person name="Kuo A."/>
            <person name="Mondo S."/>
            <person name="Pangilinan J."/>
            <person name="Riley R."/>
            <person name="LaButti K."/>
            <person name="Andreopoulos B."/>
            <person name="Lipzen A."/>
            <person name="Chen C."/>
            <person name="Yan M."/>
            <person name="Daum C."/>
            <person name="Ng V."/>
            <person name="Clum A."/>
            <person name="Steindorff A."/>
            <person name="Ohm R.A."/>
            <person name="Martin F."/>
            <person name="Silar P."/>
            <person name="Natvig D.O."/>
            <person name="Lalanne C."/>
            <person name="Gautier V."/>
            <person name="Ament-Velasquez S.L."/>
            <person name="Kruys A."/>
            <person name="Hutchinson M.I."/>
            <person name="Powell A.J."/>
            <person name="Barry K."/>
            <person name="Miller A.N."/>
            <person name="Grigoriev I.V."/>
            <person name="Debuchy R."/>
            <person name="Gladieux P."/>
            <person name="Hiltunen Thoren M."/>
            <person name="Johannesson H."/>
        </authorList>
    </citation>
    <scope>NUCLEOTIDE SEQUENCE</scope>
    <source>
        <strain evidence="6">CBS 955.72</strain>
    </source>
</reference>
<evidence type="ECO:0000256" key="2">
    <source>
        <dbReference type="ARBA" id="ARBA00022679"/>
    </source>
</evidence>
<dbReference type="Gene3D" id="1.10.10.10">
    <property type="entry name" value="Winged helix-like DNA-binding domain superfamily/Winged helix DNA-binding domain"/>
    <property type="match status" value="1"/>
</dbReference>
<dbReference type="Pfam" id="PF00891">
    <property type="entry name" value="Methyltransf_2"/>
    <property type="match status" value="1"/>
</dbReference>
<keyword evidence="3" id="KW-0949">S-adenosyl-L-methionine</keyword>
<dbReference type="Proteomes" id="UP001275084">
    <property type="component" value="Unassembled WGS sequence"/>
</dbReference>
<dbReference type="InterPro" id="IPR016461">
    <property type="entry name" value="COMT-like"/>
</dbReference>
<name>A0AAJ0MCL2_9PEZI</name>
<evidence type="ECO:0000259" key="4">
    <source>
        <dbReference type="Pfam" id="PF00891"/>
    </source>
</evidence>
<dbReference type="PROSITE" id="PS51683">
    <property type="entry name" value="SAM_OMT_II"/>
    <property type="match status" value="1"/>
</dbReference>
<gene>
    <name evidence="6" type="ORF">B0T25DRAFT_248213</name>
</gene>
<evidence type="ECO:0000313" key="6">
    <source>
        <dbReference type="EMBL" id="KAK3349706.1"/>
    </source>
</evidence>
<organism evidence="6 7">
    <name type="scientific">Lasiosphaeria hispida</name>
    <dbReference type="NCBI Taxonomy" id="260671"/>
    <lineage>
        <taxon>Eukaryota</taxon>
        <taxon>Fungi</taxon>
        <taxon>Dikarya</taxon>
        <taxon>Ascomycota</taxon>
        <taxon>Pezizomycotina</taxon>
        <taxon>Sordariomycetes</taxon>
        <taxon>Sordariomycetidae</taxon>
        <taxon>Sordariales</taxon>
        <taxon>Lasiosphaeriaceae</taxon>
        <taxon>Lasiosphaeria</taxon>
    </lineage>
</organism>
<dbReference type="InterPro" id="IPR036390">
    <property type="entry name" value="WH_DNA-bd_sf"/>
</dbReference>
<accession>A0AAJ0MCL2</accession>
<dbReference type="InterPro" id="IPR012967">
    <property type="entry name" value="COMT_dimerisation"/>
</dbReference>
<protein>
    <submittedName>
        <fullName evidence="6">O-methyltransferase-domain-containing protein</fullName>
    </submittedName>
</protein>
<comment type="caution">
    <text evidence="6">The sequence shown here is derived from an EMBL/GenBank/DDBJ whole genome shotgun (WGS) entry which is preliminary data.</text>
</comment>
<evidence type="ECO:0000256" key="3">
    <source>
        <dbReference type="ARBA" id="ARBA00022691"/>
    </source>
</evidence>
<dbReference type="AlphaFoldDB" id="A0AAJ0MCL2"/>